<evidence type="ECO:0000256" key="2">
    <source>
        <dbReference type="ARBA" id="ARBA00004370"/>
    </source>
</evidence>
<evidence type="ECO:0000256" key="10">
    <source>
        <dbReference type="ARBA" id="ARBA00023004"/>
    </source>
</evidence>
<keyword evidence="6" id="KW-0812">Transmembrane</keyword>
<evidence type="ECO:0000256" key="3">
    <source>
        <dbReference type="ARBA" id="ARBA00004721"/>
    </source>
</evidence>
<protein>
    <recommendedName>
        <fullName evidence="15">Cytochrome P450</fullName>
    </recommendedName>
</protein>
<dbReference type="PANTHER" id="PTHR24305">
    <property type="entry name" value="CYTOCHROME P450"/>
    <property type="match status" value="1"/>
</dbReference>
<evidence type="ECO:0000256" key="8">
    <source>
        <dbReference type="ARBA" id="ARBA00022989"/>
    </source>
</evidence>
<dbReference type="InterPro" id="IPR036396">
    <property type="entry name" value="Cyt_P450_sf"/>
</dbReference>
<dbReference type="InterPro" id="IPR050121">
    <property type="entry name" value="Cytochrome_P450_monoxygenase"/>
</dbReference>
<evidence type="ECO:0000256" key="7">
    <source>
        <dbReference type="ARBA" id="ARBA00022723"/>
    </source>
</evidence>
<comment type="subcellular location">
    <subcellularLocation>
        <location evidence="2">Membrane</location>
    </subcellularLocation>
</comment>
<evidence type="ECO:0000256" key="12">
    <source>
        <dbReference type="ARBA" id="ARBA00023136"/>
    </source>
</evidence>
<keyword evidence="7" id="KW-0479">Metal-binding</keyword>
<evidence type="ECO:0000256" key="1">
    <source>
        <dbReference type="ARBA" id="ARBA00001971"/>
    </source>
</evidence>
<keyword evidence="9" id="KW-0560">Oxidoreductase</keyword>
<evidence type="ECO:0000313" key="13">
    <source>
        <dbReference type="EMBL" id="KAL0947925.1"/>
    </source>
</evidence>
<evidence type="ECO:0000256" key="11">
    <source>
        <dbReference type="ARBA" id="ARBA00023033"/>
    </source>
</evidence>
<keyword evidence="11" id="KW-0503">Monooxygenase</keyword>
<evidence type="ECO:0000256" key="5">
    <source>
        <dbReference type="ARBA" id="ARBA00022617"/>
    </source>
</evidence>
<dbReference type="Gene3D" id="1.10.630.10">
    <property type="entry name" value="Cytochrome P450"/>
    <property type="match status" value="1"/>
</dbReference>
<dbReference type="Pfam" id="PF00067">
    <property type="entry name" value="p450"/>
    <property type="match status" value="1"/>
</dbReference>
<dbReference type="SUPFAM" id="SSF48264">
    <property type="entry name" value="Cytochrome P450"/>
    <property type="match status" value="1"/>
</dbReference>
<dbReference type="CDD" id="cd11069">
    <property type="entry name" value="CYP_FUM15-like"/>
    <property type="match status" value="1"/>
</dbReference>
<comment type="caution">
    <text evidence="13">The sequence shown here is derived from an EMBL/GenBank/DDBJ whole genome shotgun (WGS) entry which is preliminary data.</text>
</comment>
<dbReference type="Proteomes" id="UP001556367">
    <property type="component" value="Unassembled WGS sequence"/>
</dbReference>
<dbReference type="InterPro" id="IPR001128">
    <property type="entry name" value="Cyt_P450"/>
</dbReference>
<comment type="pathway">
    <text evidence="3">Secondary metabolite biosynthesis; terpenoid biosynthesis.</text>
</comment>
<keyword evidence="14" id="KW-1185">Reference proteome</keyword>
<dbReference type="InterPro" id="IPR002401">
    <property type="entry name" value="Cyt_P450_E_grp-I"/>
</dbReference>
<proteinExistence type="inferred from homology"/>
<evidence type="ECO:0000256" key="4">
    <source>
        <dbReference type="ARBA" id="ARBA00010617"/>
    </source>
</evidence>
<keyword evidence="12" id="KW-0472">Membrane</keyword>
<accession>A0ABR3IXI4</accession>
<comment type="cofactor">
    <cofactor evidence="1">
        <name>heme</name>
        <dbReference type="ChEBI" id="CHEBI:30413"/>
    </cofactor>
</comment>
<evidence type="ECO:0000256" key="9">
    <source>
        <dbReference type="ARBA" id="ARBA00023002"/>
    </source>
</evidence>
<sequence>MILTVLKFAFAGTLIWTVIHLLDRRFRKTVLRNLPGPAPDEYLTGNLKNLVKPDSWDYHQELAETYGGVFSVNGFLGGKQLYVYDTAALYQILIKDQDSYERTPMMMAIGGLTIGQGLLNATGDRHKRQKKMLGPIFNIAHMRSMMPIFHGITHKLRTVLHNKVANGPKQIDMLEWVARTALELVGQAGLGFSFDPLTEDGPVHPYSASMKNLAPTVSRLQIAALLLFPWGFSIGSAKFKRWIVDMTPWPTLHKARDMVDLMDSTTRQIYLDKLKAIEEGDEAVSRQIGKGKDIIAVLMKENENASEEDKLPEQDIVDQMSTLTFAAMDTTSSTISRVLQLLTMHPDVQEKVHEELVKARAEYGNDIPYNELVALPWLDAVCRETLRMYPPIPTITRTTLCDTVLPLATPIIGNDGKEIREIPLPKDTHILVSLISSNRNPAIWGDDCLDWKPERWLKPLPDSVKEAHVPGVYSNLMSFLGGYRACIGFKFSQLEMKAVLSELLATFKFAEDKSADIHWDMSLVTGPYLKTPSGAKAALPMVVSLA</sequence>
<dbReference type="PRINTS" id="PR00385">
    <property type="entry name" value="P450"/>
</dbReference>
<comment type="similarity">
    <text evidence="4">Belongs to the cytochrome P450 family.</text>
</comment>
<organism evidence="13 14">
    <name type="scientific">Hohenbuehelia grisea</name>
    <dbReference type="NCBI Taxonomy" id="104357"/>
    <lineage>
        <taxon>Eukaryota</taxon>
        <taxon>Fungi</taxon>
        <taxon>Dikarya</taxon>
        <taxon>Basidiomycota</taxon>
        <taxon>Agaricomycotina</taxon>
        <taxon>Agaricomycetes</taxon>
        <taxon>Agaricomycetidae</taxon>
        <taxon>Agaricales</taxon>
        <taxon>Pleurotineae</taxon>
        <taxon>Pleurotaceae</taxon>
        <taxon>Hohenbuehelia</taxon>
    </lineage>
</organism>
<reference evidence="14" key="1">
    <citation type="submission" date="2024-06" db="EMBL/GenBank/DDBJ databases">
        <title>Multi-omics analyses provide insights into the biosynthesis of the anticancer antibiotic pleurotin in Hohenbuehelia grisea.</title>
        <authorList>
            <person name="Weaver J.A."/>
            <person name="Alberti F."/>
        </authorList>
    </citation>
    <scope>NUCLEOTIDE SEQUENCE [LARGE SCALE GENOMIC DNA]</scope>
    <source>
        <strain evidence="14">T-177</strain>
    </source>
</reference>
<evidence type="ECO:0008006" key="15">
    <source>
        <dbReference type="Google" id="ProtNLM"/>
    </source>
</evidence>
<keyword evidence="8" id="KW-1133">Transmembrane helix</keyword>
<evidence type="ECO:0000313" key="14">
    <source>
        <dbReference type="Proteomes" id="UP001556367"/>
    </source>
</evidence>
<evidence type="ECO:0000256" key="6">
    <source>
        <dbReference type="ARBA" id="ARBA00022692"/>
    </source>
</evidence>
<keyword evidence="10" id="KW-0408">Iron</keyword>
<name>A0ABR3IXI4_9AGAR</name>
<dbReference type="PANTHER" id="PTHR24305:SF166">
    <property type="entry name" value="CYTOCHROME P450 12A4, MITOCHONDRIAL-RELATED"/>
    <property type="match status" value="1"/>
</dbReference>
<dbReference type="PRINTS" id="PR00463">
    <property type="entry name" value="EP450I"/>
</dbReference>
<gene>
    <name evidence="13" type="ORF">HGRIS_010557</name>
</gene>
<keyword evidence="5" id="KW-0349">Heme</keyword>
<dbReference type="EMBL" id="JASNQZ010000014">
    <property type="protein sequence ID" value="KAL0947925.1"/>
    <property type="molecule type" value="Genomic_DNA"/>
</dbReference>